<sequence length="607" mass="64157">MAILRSVSSGQSMAGTFTIPKPPGAAAGDTIVAFQTTDAFGPANMTTPGGGTTWQLLGQRSATEWGGSKVWWKQAGPAEPASYTFRQTVGAGGIVVIVAISDTDGATPLIASTANADNDATVTCPALAPTSEPGVTLRWTAGISASASWSTPSGHTEQADRNISEATAALATRARPEAGSTGATTFTASGSTPLYSHGFTVDVGGTSGPPPEPPPSIPASTDVLFKAVFCDLLTDSYIATADLDGVSFSRFIGQPGPFQATAHVVNRELADNIAKIVPRWIEHPTEPDSLSTGPGRVVVHAYQNGVIWCTAVIWQADVDIDDRGAVTISMQGATLESYLNAVEIRQTYTYEGIDQLEVARGLITEMQALSSADIGLTLPPGSSGVNRNRTYLASEGGTFGQRLRELADTDQGFEWLIHTADPGTGARVREVRFGYPKLGGTTDHVFSQPGNILKLSQNIDALRGATSYRARGESVSTDASTSSTPLMSTPQNASAHLAAGWPRIDKTIDYSTVKEQSTLNAYAAKWAAERPGAVRVHQVTIKLDETNWTPAALGERARVIVVNDWWPIIDGAASFDHRWRVIGAQVTVTSRDSQPTAALVFEEELEI</sequence>
<keyword evidence="3" id="KW-1185">Reference proteome</keyword>
<dbReference type="Proteomes" id="UP001139648">
    <property type="component" value="Unassembled WGS sequence"/>
</dbReference>
<reference evidence="2" key="1">
    <citation type="submission" date="2022-06" db="EMBL/GenBank/DDBJ databases">
        <title>Sequencing the genomes of 1000 actinobacteria strains.</title>
        <authorList>
            <person name="Klenk H.-P."/>
        </authorList>
    </citation>
    <scope>NUCLEOTIDE SEQUENCE</scope>
    <source>
        <strain evidence="2">DSM 46694</strain>
    </source>
</reference>
<evidence type="ECO:0000313" key="3">
    <source>
        <dbReference type="Proteomes" id="UP001139648"/>
    </source>
</evidence>
<evidence type="ECO:0000256" key="1">
    <source>
        <dbReference type="SAM" id="MobiDB-lite"/>
    </source>
</evidence>
<gene>
    <name evidence="2" type="ORF">HD597_010100</name>
</gene>
<feature type="compositionally biased region" description="Polar residues" evidence="1">
    <location>
        <begin position="474"/>
        <end position="491"/>
    </location>
</feature>
<protein>
    <recommendedName>
        <fullName evidence="4">Minor tail protein</fullName>
    </recommendedName>
</protein>
<organism evidence="2 3">
    <name type="scientific">Nonomuraea thailandensis</name>
    <dbReference type="NCBI Taxonomy" id="1188745"/>
    <lineage>
        <taxon>Bacteria</taxon>
        <taxon>Bacillati</taxon>
        <taxon>Actinomycetota</taxon>
        <taxon>Actinomycetes</taxon>
        <taxon>Streptosporangiales</taxon>
        <taxon>Streptosporangiaceae</taxon>
        <taxon>Nonomuraea</taxon>
    </lineage>
</organism>
<comment type="caution">
    <text evidence="2">The sequence shown here is derived from an EMBL/GenBank/DDBJ whole genome shotgun (WGS) entry which is preliminary data.</text>
</comment>
<evidence type="ECO:0008006" key="4">
    <source>
        <dbReference type="Google" id="ProtNLM"/>
    </source>
</evidence>
<proteinExistence type="predicted"/>
<feature type="region of interest" description="Disordered" evidence="1">
    <location>
        <begin position="472"/>
        <end position="491"/>
    </location>
</feature>
<dbReference type="RefSeq" id="WP_253754407.1">
    <property type="nucleotide sequence ID" value="NZ_BAABKA010000023.1"/>
</dbReference>
<dbReference type="AlphaFoldDB" id="A0A9X2GSD8"/>
<accession>A0A9X2GSD8</accession>
<dbReference type="EMBL" id="JAMZEB010000002">
    <property type="protein sequence ID" value="MCP2363080.1"/>
    <property type="molecule type" value="Genomic_DNA"/>
</dbReference>
<name>A0A9X2GSD8_9ACTN</name>
<evidence type="ECO:0000313" key="2">
    <source>
        <dbReference type="EMBL" id="MCP2363080.1"/>
    </source>
</evidence>